<feature type="region of interest" description="Disordered" evidence="1">
    <location>
        <begin position="384"/>
        <end position="405"/>
    </location>
</feature>
<evidence type="ECO:0000313" key="2">
    <source>
        <dbReference type="EMBL" id="OJJ01732.1"/>
    </source>
</evidence>
<proteinExistence type="predicted"/>
<feature type="compositionally biased region" description="Low complexity" evidence="1">
    <location>
        <begin position="216"/>
        <end position="234"/>
    </location>
</feature>
<dbReference type="VEuPathDB" id="FungiDB:ASPVEDRAFT_28378"/>
<organism evidence="2 3">
    <name type="scientific">Aspergillus versicolor CBS 583.65</name>
    <dbReference type="NCBI Taxonomy" id="1036611"/>
    <lineage>
        <taxon>Eukaryota</taxon>
        <taxon>Fungi</taxon>
        <taxon>Dikarya</taxon>
        <taxon>Ascomycota</taxon>
        <taxon>Pezizomycotina</taxon>
        <taxon>Eurotiomycetes</taxon>
        <taxon>Eurotiomycetidae</taxon>
        <taxon>Eurotiales</taxon>
        <taxon>Aspergillaceae</taxon>
        <taxon>Aspergillus</taxon>
        <taxon>Aspergillus subgen. Nidulantes</taxon>
    </lineage>
</organism>
<dbReference type="STRING" id="1036611.A0A1L9PJQ8"/>
<gene>
    <name evidence="2" type="ORF">ASPVEDRAFT_28378</name>
</gene>
<dbReference type="RefSeq" id="XP_040667494.1">
    <property type="nucleotide sequence ID" value="XM_040810104.1"/>
</dbReference>
<name>A0A1L9PJQ8_ASPVE</name>
<feature type="compositionally biased region" description="Low complexity" evidence="1">
    <location>
        <begin position="391"/>
        <end position="405"/>
    </location>
</feature>
<dbReference type="OrthoDB" id="3045089at2759"/>
<dbReference type="GeneID" id="63725615"/>
<evidence type="ECO:0000256" key="1">
    <source>
        <dbReference type="SAM" id="MobiDB-lite"/>
    </source>
</evidence>
<accession>A0A1L9PJQ8</accession>
<dbReference type="AlphaFoldDB" id="A0A1L9PJQ8"/>
<dbReference type="Proteomes" id="UP000184073">
    <property type="component" value="Unassembled WGS sequence"/>
</dbReference>
<evidence type="ECO:0008006" key="4">
    <source>
        <dbReference type="Google" id="ProtNLM"/>
    </source>
</evidence>
<reference evidence="3" key="1">
    <citation type="journal article" date="2017" name="Genome Biol.">
        <title>Comparative genomics reveals high biological diversity and specific adaptations in the industrially and medically important fungal genus Aspergillus.</title>
        <authorList>
            <person name="de Vries R.P."/>
            <person name="Riley R."/>
            <person name="Wiebenga A."/>
            <person name="Aguilar-Osorio G."/>
            <person name="Amillis S."/>
            <person name="Uchima C.A."/>
            <person name="Anderluh G."/>
            <person name="Asadollahi M."/>
            <person name="Askin M."/>
            <person name="Barry K."/>
            <person name="Battaglia E."/>
            <person name="Bayram O."/>
            <person name="Benocci T."/>
            <person name="Braus-Stromeyer S.A."/>
            <person name="Caldana C."/>
            <person name="Canovas D."/>
            <person name="Cerqueira G.C."/>
            <person name="Chen F."/>
            <person name="Chen W."/>
            <person name="Choi C."/>
            <person name="Clum A."/>
            <person name="Dos Santos R.A."/>
            <person name="Damasio A.R."/>
            <person name="Diallinas G."/>
            <person name="Emri T."/>
            <person name="Fekete E."/>
            <person name="Flipphi M."/>
            <person name="Freyberg S."/>
            <person name="Gallo A."/>
            <person name="Gournas C."/>
            <person name="Habgood R."/>
            <person name="Hainaut M."/>
            <person name="Harispe M.L."/>
            <person name="Henrissat B."/>
            <person name="Hilden K.S."/>
            <person name="Hope R."/>
            <person name="Hossain A."/>
            <person name="Karabika E."/>
            <person name="Karaffa L."/>
            <person name="Karanyi Z."/>
            <person name="Krasevec N."/>
            <person name="Kuo A."/>
            <person name="Kusch H."/>
            <person name="LaButti K."/>
            <person name="Lagendijk E.L."/>
            <person name="Lapidus A."/>
            <person name="Levasseur A."/>
            <person name="Lindquist E."/>
            <person name="Lipzen A."/>
            <person name="Logrieco A.F."/>
            <person name="MacCabe A."/>
            <person name="Maekelae M.R."/>
            <person name="Malavazi I."/>
            <person name="Melin P."/>
            <person name="Meyer V."/>
            <person name="Mielnichuk N."/>
            <person name="Miskei M."/>
            <person name="Molnar A.P."/>
            <person name="Mule G."/>
            <person name="Ngan C.Y."/>
            <person name="Orejas M."/>
            <person name="Orosz E."/>
            <person name="Ouedraogo J.P."/>
            <person name="Overkamp K.M."/>
            <person name="Park H.-S."/>
            <person name="Perrone G."/>
            <person name="Piumi F."/>
            <person name="Punt P.J."/>
            <person name="Ram A.F."/>
            <person name="Ramon A."/>
            <person name="Rauscher S."/>
            <person name="Record E."/>
            <person name="Riano-Pachon D.M."/>
            <person name="Robert V."/>
            <person name="Roehrig J."/>
            <person name="Ruller R."/>
            <person name="Salamov A."/>
            <person name="Salih N.S."/>
            <person name="Samson R.A."/>
            <person name="Sandor E."/>
            <person name="Sanguinetti M."/>
            <person name="Schuetze T."/>
            <person name="Sepcic K."/>
            <person name="Shelest E."/>
            <person name="Sherlock G."/>
            <person name="Sophianopoulou V."/>
            <person name="Squina F.M."/>
            <person name="Sun H."/>
            <person name="Susca A."/>
            <person name="Todd R.B."/>
            <person name="Tsang A."/>
            <person name="Unkles S.E."/>
            <person name="van de Wiele N."/>
            <person name="van Rossen-Uffink D."/>
            <person name="Oliveira J.V."/>
            <person name="Vesth T.C."/>
            <person name="Visser J."/>
            <person name="Yu J.-H."/>
            <person name="Zhou M."/>
            <person name="Andersen M.R."/>
            <person name="Archer D.B."/>
            <person name="Baker S.E."/>
            <person name="Benoit I."/>
            <person name="Brakhage A.A."/>
            <person name="Braus G.H."/>
            <person name="Fischer R."/>
            <person name="Frisvad J.C."/>
            <person name="Goldman G.H."/>
            <person name="Houbraken J."/>
            <person name="Oakley B."/>
            <person name="Pocsi I."/>
            <person name="Scazzocchio C."/>
            <person name="Seiboth B."/>
            <person name="vanKuyk P.A."/>
            <person name="Wortman J."/>
            <person name="Dyer P.S."/>
            <person name="Grigoriev I.V."/>
        </authorList>
    </citation>
    <scope>NUCLEOTIDE SEQUENCE [LARGE SCALE GENOMIC DNA]</scope>
    <source>
        <strain evidence="3">CBS 583.65</strain>
    </source>
</reference>
<feature type="region of interest" description="Disordered" evidence="1">
    <location>
        <begin position="191"/>
        <end position="310"/>
    </location>
</feature>
<feature type="compositionally biased region" description="Polar residues" evidence="1">
    <location>
        <begin position="300"/>
        <end position="310"/>
    </location>
</feature>
<keyword evidence="3" id="KW-1185">Reference proteome</keyword>
<evidence type="ECO:0000313" key="3">
    <source>
        <dbReference type="Proteomes" id="UP000184073"/>
    </source>
</evidence>
<feature type="compositionally biased region" description="Basic and acidic residues" evidence="1">
    <location>
        <begin position="276"/>
        <end position="289"/>
    </location>
</feature>
<protein>
    <recommendedName>
        <fullName evidence="4">Fungal N-terminal domain-containing protein</fullName>
    </recommendedName>
</protein>
<dbReference type="EMBL" id="KV878128">
    <property type="protein sequence ID" value="OJJ01732.1"/>
    <property type="molecule type" value="Genomic_DNA"/>
</dbReference>
<sequence length="1058" mass="118227">MPPNLAMVDISALARLSWELYHSCYLISGDAPDGFRTLVTQLASLQDTLGAFRDHVTSNSSFFETLPEDRIHGLQGCLHGSYSALKQLGDLVTNYRDSGFGNGPRFQWDTHREQVEGLRSRIMVYSANLNLYMTSTGNSSQKGLESLILDALGTTPSQEPQDDPEPEVKPSDPEIQTMSAERVELDVASELDATSSVKPDAVVQPETPPGIHPSNSTSSDSRLSEYSSRSISTTFTNKTFPIPPLRTSLNSPTPLERHLVGRSPASLGSRVSDSLYQDHPRSQRSESLSERQGSAPYGGSINSPVTPTSAGTLRQLHGLQLRDQHLRPLRYEPRDTIHQPDTTILEKFELSSNYEDHCQSLSTRDWLRIAIWWQLKARANLANGERPSLVSPRGSTSPSTNSSNSGHQAYVDLLKASYILYDIVLKRQPQQSLVLDENRKLIADLSDGIKEDFSQFISVDIPDSTTISLHNLDIWESVQPDESCYNNEESLLSLENVRYITVELEDAGAEDECVILRAFVNAGIGGKKLRMRTKTAPYMLLLSTVQGESEPKITICNQSGSLCLQRDCHLVTADDLAHLIKISNATLGGIPGAKISEPVTLNFGTIPVSISFQYSSDLGQFINIPKAYFDAVWQREPADSEQFSESVIFKSSVDIVEQLRAPIMKSMNPPIITRSCQVRVLERTFGEVWRSIRRMVISSSIAEKVPTSLEFFMPLCGVQVHRNEVSQSVQIKWSDTGQERSDKTDGNYNPIYSYVYDENSPNIGLDIHFRSHERAAEFENAILRLTQTPTYSWAQPSSSGSVYDVADVSLDQKQYKAILLLENRLSFRYCSLYYLYRDIDYIYDSISVHVKFPKIFYVDYISSHVEQLYRATSNMQVFFSHCEKKTGNMEVFFTDEAISRSFMSSLASGYELCFSRRAESLTTKKQSFLGSNKSTKGETEVQLWRKGNSVQLAARWTNNVPDRWLSMSVPSGSCRSLSSRDGNRVEFPVTAYARGSILNLAVVASGSPKDARMAKKSGPITIYFQRSKDRDDFIATLDGSAQSHSAWKYGHGYDLLGS</sequence>